<reference evidence="12 13" key="1">
    <citation type="journal article" date="2008" name="Nature">
        <title>Genome analysis of the platypus reveals unique signatures of evolution.</title>
        <authorList>
            <person name="Warren W.C."/>
            <person name="Hillier L.W."/>
            <person name="Marshall Graves J.A."/>
            <person name="Birney E."/>
            <person name="Ponting C.P."/>
            <person name="Grutzner F."/>
            <person name="Belov K."/>
            <person name="Miller W."/>
            <person name="Clarke L."/>
            <person name="Chinwalla A.T."/>
            <person name="Yang S.P."/>
            <person name="Heger A."/>
            <person name="Locke D.P."/>
            <person name="Miethke P."/>
            <person name="Waters P.D."/>
            <person name="Veyrunes F."/>
            <person name="Fulton L."/>
            <person name="Fulton B."/>
            <person name="Graves T."/>
            <person name="Wallis J."/>
            <person name="Puente X.S."/>
            <person name="Lopez-Otin C."/>
            <person name="Ordonez G.R."/>
            <person name="Eichler E.E."/>
            <person name="Chen L."/>
            <person name="Cheng Z."/>
            <person name="Deakin J.E."/>
            <person name="Alsop A."/>
            <person name="Thompson K."/>
            <person name="Kirby P."/>
            <person name="Papenfuss A.T."/>
            <person name="Wakefield M.J."/>
            <person name="Olender T."/>
            <person name="Lancet D."/>
            <person name="Huttley G.A."/>
            <person name="Smit A.F."/>
            <person name="Pask A."/>
            <person name="Temple-Smith P."/>
            <person name="Batzer M.A."/>
            <person name="Walker J.A."/>
            <person name="Konkel M.K."/>
            <person name="Harris R.S."/>
            <person name="Whittington C.M."/>
            <person name="Wong E.S."/>
            <person name="Gemmell N.J."/>
            <person name="Buschiazzo E."/>
            <person name="Vargas Jentzsch I.M."/>
            <person name="Merkel A."/>
            <person name="Schmitz J."/>
            <person name="Zemann A."/>
            <person name="Churakov G."/>
            <person name="Kriegs J.O."/>
            <person name="Brosius J."/>
            <person name="Murchison E.P."/>
            <person name="Sachidanandam R."/>
            <person name="Smith C."/>
            <person name="Hannon G.J."/>
            <person name="Tsend-Ayush E."/>
            <person name="McMillan D."/>
            <person name="Attenborough R."/>
            <person name="Rens W."/>
            <person name="Ferguson-Smith M."/>
            <person name="Lefevre C.M."/>
            <person name="Sharp J.A."/>
            <person name="Nicholas K.R."/>
            <person name="Ray D.A."/>
            <person name="Kube M."/>
            <person name="Reinhardt R."/>
            <person name="Pringle T.H."/>
            <person name="Taylor J."/>
            <person name="Jones R.C."/>
            <person name="Nixon B."/>
            <person name="Dacheux J.L."/>
            <person name="Niwa H."/>
            <person name="Sekita Y."/>
            <person name="Huang X."/>
            <person name="Stark A."/>
            <person name="Kheradpour P."/>
            <person name="Kellis M."/>
            <person name="Flicek P."/>
            <person name="Chen Y."/>
            <person name="Webber C."/>
            <person name="Hardison R."/>
            <person name="Nelson J."/>
            <person name="Hallsworth-Pepin K."/>
            <person name="Delehaunty K."/>
            <person name="Markovic C."/>
            <person name="Minx P."/>
            <person name="Feng Y."/>
            <person name="Kremitzki C."/>
            <person name="Mitreva M."/>
            <person name="Glasscock J."/>
            <person name="Wylie T."/>
            <person name="Wohldmann P."/>
            <person name="Thiru P."/>
            <person name="Nhan M.N."/>
            <person name="Pohl C.S."/>
            <person name="Smith S.M."/>
            <person name="Hou S."/>
            <person name="Nefedov M."/>
            <person name="de Jong P.J."/>
            <person name="Renfree M.B."/>
            <person name="Mardis E.R."/>
            <person name="Wilson R.K."/>
        </authorList>
    </citation>
    <scope>NUCLEOTIDE SEQUENCE [LARGE SCALE GENOMIC DNA]</scope>
    <source>
        <strain evidence="12 13">Glennie</strain>
    </source>
</reference>
<evidence type="ECO:0000256" key="9">
    <source>
        <dbReference type="RuleBase" id="RU000688"/>
    </source>
</evidence>
<keyword evidence="9" id="KW-0675">Receptor</keyword>
<gene>
    <name evidence="12" type="primary">OR52D1</name>
</gene>
<dbReference type="AlphaFoldDB" id="F7CW36"/>
<dbReference type="PANTHER" id="PTHR26450:SF75">
    <property type="entry name" value="OLFACTORY RECEPTOR 52D1"/>
    <property type="match status" value="1"/>
</dbReference>
<dbReference type="GO" id="GO:0005886">
    <property type="term" value="C:plasma membrane"/>
    <property type="evidence" value="ECO:0000318"/>
    <property type="project" value="GO_Central"/>
</dbReference>
<dbReference type="PROSITE" id="PS50262">
    <property type="entry name" value="G_PROTEIN_RECEP_F1_2"/>
    <property type="match status" value="1"/>
</dbReference>
<protein>
    <recommendedName>
        <fullName evidence="10">Olfactory receptor</fullName>
    </recommendedName>
</protein>
<dbReference type="eggNOG" id="ENOG502SHDP">
    <property type="taxonomic scope" value="Eukaryota"/>
</dbReference>
<dbReference type="FunFam" id="1.20.1070.10:FF:000006">
    <property type="entry name" value="Olfactory receptor"/>
    <property type="match status" value="1"/>
</dbReference>
<evidence type="ECO:0000256" key="7">
    <source>
        <dbReference type="ARBA" id="ARBA00023136"/>
    </source>
</evidence>
<keyword evidence="9" id="KW-0297">G-protein coupled receptor</keyword>
<evidence type="ECO:0000256" key="4">
    <source>
        <dbReference type="ARBA" id="ARBA00022692"/>
    </source>
</evidence>
<dbReference type="HOGENOM" id="CLU_012526_0_0_1"/>
<evidence type="ECO:0000256" key="3">
    <source>
        <dbReference type="ARBA" id="ARBA00022606"/>
    </source>
</evidence>
<dbReference type="SUPFAM" id="SSF81321">
    <property type="entry name" value="Family A G protein-coupled receptor-like"/>
    <property type="match status" value="1"/>
</dbReference>
<name>F7CW36_ORNAN</name>
<dbReference type="OMA" id="FRSMAIV"/>
<evidence type="ECO:0000259" key="11">
    <source>
        <dbReference type="PROSITE" id="PS50262"/>
    </source>
</evidence>
<feature type="domain" description="G-protein coupled receptors family 1 profile" evidence="11">
    <location>
        <begin position="43"/>
        <end position="294"/>
    </location>
</feature>
<dbReference type="Proteomes" id="UP000002279">
    <property type="component" value="Chromosome 2"/>
</dbReference>
<keyword evidence="5 10" id="KW-0552">Olfaction</keyword>
<dbReference type="PRINTS" id="PR00245">
    <property type="entry name" value="OLFACTORYR"/>
</dbReference>
<dbReference type="GO" id="GO:0004984">
    <property type="term" value="F:olfactory receptor activity"/>
    <property type="evidence" value="ECO:0000318"/>
    <property type="project" value="GO_Central"/>
</dbReference>
<evidence type="ECO:0000256" key="10">
    <source>
        <dbReference type="RuleBase" id="RU363047"/>
    </source>
</evidence>
<organism evidence="12 13">
    <name type="scientific">Ornithorhynchus anatinus</name>
    <name type="common">Duckbill platypus</name>
    <dbReference type="NCBI Taxonomy" id="9258"/>
    <lineage>
        <taxon>Eukaryota</taxon>
        <taxon>Metazoa</taxon>
        <taxon>Chordata</taxon>
        <taxon>Craniata</taxon>
        <taxon>Vertebrata</taxon>
        <taxon>Euteleostomi</taxon>
        <taxon>Mammalia</taxon>
        <taxon>Monotremata</taxon>
        <taxon>Ornithorhynchidae</taxon>
        <taxon>Ornithorhynchus</taxon>
    </lineage>
</organism>
<dbReference type="FunCoup" id="F7CW36">
    <property type="interactions" value="183"/>
</dbReference>
<accession>F7CW36</accession>
<keyword evidence="4 9" id="KW-0812">Transmembrane</keyword>
<proteinExistence type="inferred from homology"/>
<reference evidence="12" key="3">
    <citation type="submission" date="2025-09" db="UniProtKB">
        <authorList>
            <consortium name="Ensembl"/>
        </authorList>
    </citation>
    <scope>IDENTIFICATION</scope>
    <source>
        <strain evidence="12">Glennie</strain>
    </source>
</reference>
<dbReference type="PRINTS" id="PR00237">
    <property type="entry name" value="GPCRRHODOPSN"/>
</dbReference>
<comment type="similarity">
    <text evidence="9">Belongs to the G-protein coupled receptor 1 family.</text>
</comment>
<keyword evidence="10" id="KW-1003">Cell membrane</keyword>
<keyword evidence="7 10" id="KW-0472">Membrane</keyword>
<comment type="function">
    <text evidence="1">Odorant receptor.</text>
</comment>
<feature type="transmembrane region" description="Helical" evidence="10">
    <location>
        <begin position="274"/>
        <end position="296"/>
    </location>
</feature>
<comment type="subcellular location">
    <subcellularLocation>
        <location evidence="10">Cell membrane</location>
        <topology evidence="10">Multi-pass membrane protein</topology>
    </subcellularLocation>
    <subcellularLocation>
        <location evidence="2">Membrane</location>
        <topology evidence="2">Multi-pass membrane protein</topology>
    </subcellularLocation>
</comment>
<feature type="transmembrane region" description="Helical" evidence="10">
    <location>
        <begin position="240"/>
        <end position="262"/>
    </location>
</feature>
<dbReference type="PANTHER" id="PTHR26450">
    <property type="entry name" value="OLFACTORY RECEPTOR 56B1-RELATED"/>
    <property type="match status" value="1"/>
</dbReference>
<evidence type="ECO:0000256" key="6">
    <source>
        <dbReference type="ARBA" id="ARBA00022989"/>
    </source>
</evidence>
<dbReference type="Pfam" id="PF13853">
    <property type="entry name" value="7tm_4"/>
    <property type="match status" value="1"/>
</dbReference>
<evidence type="ECO:0000313" key="13">
    <source>
        <dbReference type="Proteomes" id="UP000002279"/>
    </source>
</evidence>
<feature type="transmembrane region" description="Helical" evidence="10">
    <location>
        <begin position="104"/>
        <end position="122"/>
    </location>
</feature>
<dbReference type="STRING" id="9258.ENSOANP00000017491"/>
<dbReference type="Ensembl" id="ENSOANT00000017494.3">
    <property type="protein sequence ID" value="ENSOANP00000017491.3"/>
    <property type="gene ID" value="ENSOANG00000011042.3"/>
</dbReference>
<evidence type="ECO:0000256" key="8">
    <source>
        <dbReference type="ARBA" id="ARBA00023224"/>
    </source>
</evidence>
<feature type="transmembrane region" description="Helical" evidence="10">
    <location>
        <begin position="62"/>
        <end position="84"/>
    </location>
</feature>
<dbReference type="InterPro" id="IPR017452">
    <property type="entry name" value="GPCR_Rhodpsn_7TM"/>
</dbReference>
<dbReference type="CDD" id="cd15221">
    <property type="entry name" value="7tmA_OR52B-like"/>
    <property type="match status" value="1"/>
</dbReference>
<dbReference type="Gene3D" id="1.20.1070.10">
    <property type="entry name" value="Rhodopsin 7-helix transmembrane proteins"/>
    <property type="match status" value="1"/>
</dbReference>
<keyword evidence="13" id="KW-1185">Reference proteome</keyword>
<keyword evidence="6 10" id="KW-1133">Transmembrane helix</keyword>
<dbReference type="GeneTree" id="ENSGT01090000260043"/>
<keyword evidence="8 9" id="KW-0807">Transducer</keyword>
<feature type="transmembrane region" description="Helical" evidence="10">
    <location>
        <begin position="198"/>
        <end position="228"/>
    </location>
</feature>
<dbReference type="GO" id="GO:0004930">
    <property type="term" value="F:G protein-coupled receptor activity"/>
    <property type="evidence" value="ECO:0007669"/>
    <property type="project" value="UniProtKB-KW"/>
</dbReference>
<feature type="transmembrane region" description="Helical" evidence="10">
    <location>
        <begin position="142"/>
        <end position="165"/>
    </location>
</feature>
<evidence type="ECO:0000256" key="5">
    <source>
        <dbReference type="ARBA" id="ARBA00022725"/>
    </source>
</evidence>
<dbReference type="InterPro" id="IPR000276">
    <property type="entry name" value="GPCR_Rhodpsn"/>
</dbReference>
<dbReference type="PROSITE" id="PS00237">
    <property type="entry name" value="G_PROTEIN_RECEP_F1_1"/>
    <property type="match status" value="1"/>
</dbReference>
<evidence type="ECO:0000256" key="2">
    <source>
        <dbReference type="ARBA" id="ARBA00004141"/>
    </source>
</evidence>
<keyword evidence="3 10" id="KW-0716">Sensory transduction</keyword>
<feature type="transmembrane region" description="Helical" evidence="10">
    <location>
        <begin position="25"/>
        <end position="50"/>
    </location>
</feature>
<dbReference type="InterPro" id="IPR000725">
    <property type="entry name" value="Olfact_rcpt"/>
</dbReference>
<sequence>MSLSNSSDALLDTFFLLGIPGLEAVHIWISIPFCSMYFFALLGNSALIVIITTERSLHKPMYIFLSVLSATDLALSSTTVPKMLQILWFGARSISFSGCLTQMFFVHSVFALESFILLAMAFDRYMAICHPLRYASVLTPQAIGKTGIMGIVRSMAVVSPFIFLLKRLPYCGHRLIPHTYCEHMGIARLACSDITVNVVYGLTVALLAMGLDAVLIAASYVLILCTVFKLPSHKARRKALNTYGSHLCVILIFYIPAFFSFLTHRFGRHIPHHVHIFLANLYVLVPPMLNPTVYGVNTKEIRKQVLKIFLLRR</sequence>
<reference evidence="12" key="2">
    <citation type="submission" date="2025-08" db="UniProtKB">
        <authorList>
            <consortium name="Ensembl"/>
        </authorList>
    </citation>
    <scope>IDENTIFICATION</scope>
    <source>
        <strain evidence="12">Glennie</strain>
    </source>
</reference>
<evidence type="ECO:0000313" key="12">
    <source>
        <dbReference type="Ensembl" id="ENSOANP00000017491.3"/>
    </source>
</evidence>
<dbReference type="InParanoid" id="F7CW36"/>
<evidence type="ECO:0000256" key="1">
    <source>
        <dbReference type="ARBA" id="ARBA00002936"/>
    </source>
</evidence>
<dbReference type="InterPro" id="IPR050402">
    <property type="entry name" value="OR51/52/56-like"/>
</dbReference>